<keyword evidence="2" id="KW-0472">Membrane</keyword>
<evidence type="ECO:0000313" key="4">
    <source>
        <dbReference type="Proteomes" id="UP000708208"/>
    </source>
</evidence>
<dbReference type="AlphaFoldDB" id="A0A8J2KKM0"/>
<keyword evidence="4" id="KW-1185">Reference proteome</keyword>
<sequence>MKGAALYTTVLLVLVTFIALLFWLFRAKLLFPMRHPTKLWVPKNGHSASTQNLHSSPEGNESFHQSDNAGHDYCDRFIHEKSPIVKIHSVHLKDDALGSTVAT</sequence>
<proteinExistence type="predicted"/>
<feature type="region of interest" description="Disordered" evidence="1">
    <location>
        <begin position="46"/>
        <end position="67"/>
    </location>
</feature>
<organism evidence="3 4">
    <name type="scientific">Allacma fusca</name>
    <dbReference type="NCBI Taxonomy" id="39272"/>
    <lineage>
        <taxon>Eukaryota</taxon>
        <taxon>Metazoa</taxon>
        <taxon>Ecdysozoa</taxon>
        <taxon>Arthropoda</taxon>
        <taxon>Hexapoda</taxon>
        <taxon>Collembola</taxon>
        <taxon>Symphypleona</taxon>
        <taxon>Sminthuridae</taxon>
        <taxon>Allacma</taxon>
    </lineage>
</organism>
<evidence type="ECO:0000256" key="2">
    <source>
        <dbReference type="SAM" id="Phobius"/>
    </source>
</evidence>
<dbReference type="EMBL" id="CAJVCH010376626">
    <property type="protein sequence ID" value="CAG7816720.1"/>
    <property type="molecule type" value="Genomic_DNA"/>
</dbReference>
<reference evidence="3" key="1">
    <citation type="submission" date="2021-06" db="EMBL/GenBank/DDBJ databases">
        <authorList>
            <person name="Hodson N. C."/>
            <person name="Mongue J. A."/>
            <person name="Jaron S. K."/>
        </authorList>
    </citation>
    <scope>NUCLEOTIDE SEQUENCE</scope>
</reference>
<dbReference type="Proteomes" id="UP000708208">
    <property type="component" value="Unassembled WGS sequence"/>
</dbReference>
<evidence type="ECO:0000256" key="1">
    <source>
        <dbReference type="SAM" id="MobiDB-lite"/>
    </source>
</evidence>
<protein>
    <submittedName>
        <fullName evidence="3">Uncharacterized protein</fullName>
    </submittedName>
</protein>
<name>A0A8J2KKM0_9HEXA</name>
<feature type="transmembrane region" description="Helical" evidence="2">
    <location>
        <begin position="6"/>
        <end position="25"/>
    </location>
</feature>
<comment type="caution">
    <text evidence="3">The sequence shown here is derived from an EMBL/GenBank/DDBJ whole genome shotgun (WGS) entry which is preliminary data.</text>
</comment>
<keyword evidence="2" id="KW-1133">Transmembrane helix</keyword>
<accession>A0A8J2KKM0</accession>
<gene>
    <name evidence="3" type="ORF">AFUS01_LOCUS27324</name>
</gene>
<evidence type="ECO:0000313" key="3">
    <source>
        <dbReference type="EMBL" id="CAG7816720.1"/>
    </source>
</evidence>
<keyword evidence="2" id="KW-0812">Transmembrane</keyword>